<evidence type="ECO:0000256" key="2">
    <source>
        <dbReference type="ARBA" id="ARBA00022771"/>
    </source>
</evidence>
<feature type="transmembrane region" description="Helical" evidence="5">
    <location>
        <begin position="7"/>
        <end position="27"/>
    </location>
</feature>
<evidence type="ECO:0000256" key="5">
    <source>
        <dbReference type="SAM" id="Phobius"/>
    </source>
</evidence>
<dbReference type="SUPFAM" id="SSF144232">
    <property type="entry name" value="HIT/MYND zinc finger-like"/>
    <property type="match status" value="1"/>
</dbReference>
<feature type="domain" description="MYND-type" evidence="6">
    <location>
        <begin position="73"/>
        <end position="120"/>
    </location>
</feature>
<keyword evidence="5" id="KW-1133">Transmembrane helix</keyword>
<name>A0A9P5BKZ1_9HYPO</name>
<keyword evidence="5" id="KW-0812">Transmembrane</keyword>
<keyword evidence="8" id="KW-1185">Reference proteome</keyword>
<proteinExistence type="predicted"/>
<keyword evidence="2 4" id="KW-0863">Zinc-finger</keyword>
<evidence type="ECO:0000256" key="3">
    <source>
        <dbReference type="ARBA" id="ARBA00022833"/>
    </source>
</evidence>
<dbReference type="Gene3D" id="6.10.140.2220">
    <property type="match status" value="1"/>
</dbReference>
<evidence type="ECO:0000313" key="7">
    <source>
        <dbReference type="EMBL" id="KAF4502300.1"/>
    </source>
</evidence>
<evidence type="ECO:0000256" key="4">
    <source>
        <dbReference type="PROSITE-ProRule" id="PRU00134"/>
    </source>
</evidence>
<gene>
    <name evidence="7" type="ORF">FAGAP_1485</name>
</gene>
<dbReference type="InterPro" id="IPR002893">
    <property type="entry name" value="Znf_MYND"/>
</dbReference>
<accession>A0A9P5BKZ1</accession>
<dbReference type="CDD" id="cd00102">
    <property type="entry name" value="IPT"/>
    <property type="match status" value="1"/>
</dbReference>
<protein>
    <submittedName>
        <fullName evidence="7">Zinc finger, MYND-type</fullName>
    </submittedName>
</protein>
<reference evidence="7" key="1">
    <citation type="submission" date="2020-01" db="EMBL/GenBank/DDBJ databases">
        <title>Identification and distribution of gene clusters putatively required for synthesis of sphingolipid metabolism inhibitors in phylogenetically diverse species of the filamentous fungus Fusarium.</title>
        <authorList>
            <person name="Kim H.-S."/>
            <person name="Busman M."/>
            <person name="Brown D.W."/>
            <person name="Divon H."/>
            <person name="Uhlig S."/>
            <person name="Proctor R.H."/>
        </authorList>
    </citation>
    <scope>NUCLEOTIDE SEQUENCE</scope>
    <source>
        <strain evidence="7">NRRL 31653</strain>
    </source>
</reference>
<sequence>MQSTRTPIVLAGYLSFAGLAAVTWWVIRAVASYVCEAQELLTVCTFMFLSTNFESIKYTLPSISMEAIHPTTCVSCGTQATIRCAGCTDAPEYDPGDSMTVVYCDRDCQTKHWNDHKSRCRVMKQRKMLLRAAIILRAALLTYREILYDIDLTKIEAKDEMLYLYQNQRAVTSRVKWGPFPDHLTSNVQHREAALTINQCTMATALLSRLTKNLLTGVHSNAEVLDIRIGKPLLPPKLIPGPDLSYCPHTVIKVRLLSTKELWIVDTAGCQYGFREVLVPFNKYIADKACRVVGEPTTYNWTETKDLDYFSTLPIMNNSRAQKQDREVERKARLHFADFVDRHVNANILDGSASEFSNKRASLVERLKIHMLSFAKSQNGTRS</sequence>
<dbReference type="OrthoDB" id="432970at2759"/>
<evidence type="ECO:0000259" key="6">
    <source>
        <dbReference type="PROSITE" id="PS50865"/>
    </source>
</evidence>
<dbReference type="Proteomes" id="UP000737391">
    <property type="component" value="Unassembled WGS sequence"/>
</dbReference>
<keyword evidence="5" id="KW-0472">Membrane</keyword>
<dbReference type="AlphaFoldDB" id="A0A9P5BKZ1"/>
<dbReference type="GO" id="GO:0008270">
    <property type="term" value="F:zinc ion binding"/>
    <property type="evidence" value="ECO:0007669"/>
    <property type="project" value="UniProtKB-KW"/>
</dbReference>
<evidence type="ECO:0000313" key="8">
    <source>
        <dbReference type="Proteomes" id="UP000737391"/>
    </source>
</evidence>
<comment type="caution">
    <text evidence="7">The sequence shown here is derived from an EMBL/GenBank/DDBJ whole genome shotgun (WGS) entry which is preliminary data.</text>
</comment>
<organism evidence="7 8">
    <name type="scientific">Fusarium agapanthi</name>
    <dbReference type="NCBI Taxonomy" id="1803897"/>
    <lineage>
        <taxon>Eukaryota</taxon>
        <taxon>Fungi</taxon>
        <taxon>Dikarya</taxon>
        <taxon>Ascomycota</taxon>
        <taxon>Pezizomycotina</taxon>
        <taxon>Sordariomycetes</taxon>
        <taxon>Hypocreomycetidae</taxon>
        <taxon>Hypocreales</taxon>
        <taxon>Nectriaceae</taxon>
        <taxon>Fusarium</taxon>
        <taxon>Fusarium fujikuroi species complex</taxon>
    </lineage>
</organism>
<keyword evidence="3" id="KW-0862">Zinc</keyword>
<evidence type="ECO:0000256" key="1">
    <source>
        <dbReference type="ARBA" id="ARBA00022723"/>
    </source>
</evidence>
<dbReference type="PROSITE" id="PS50865">
    <property type="entry name" value="ZF_MYND_2"/>
    <property type="match status" value="1"/>
</dbReference>
<keyword evidence="1" id="KW-0479">Metal-binding</keyword>
<dbReference type="Pfam" id="PF01753">
    <property type="entry name" value="zf-MYND"/>
    <property type="match status" value="1"/>
</dbReference>
<dbReference type="EMBL" id="LUFC02000085">
    <property type="protein sequence ID" value="KAF4502300.1"/>
    <property type="molecule type" value="Genomic_DNA"/>
</dbReference>